<evidence type="ECO:0000256" key="5">
    <source>
        <dbReference type="ARBA" id="ARBA00022833"/>
    </source>
</evidence>
<dbReference type="InterPro" id="IPR034035">
    <property type="entry name" value="Astacin-like_dom"/>
</dbReference>
<dbReference type="WBParaSite" id="PSAMB.scaffold22size113857.g351.t1">
    <property type="protein sequence ID" value="PSAMB.scaffold22size113857.g351.t1"/>
    <property type="gene ID" value="PSAMB.scaffold22size113857.g351"/>
</dbReference>
<dbReference type="GO" id="GO:0008270">
    <property type="term" value="F:zinc ion binding"/>
    <property type="evidence" value="ECO:0007669"/>
    <property type="project" value="UniProtKB-UniRule"/>
</dbReference>
<keyword evidence="14" id="KW-1185">Reference proteome</keyword>
<dbReference type="Gene3D" id="3.40.390.10">
    <property type="entry name" value="Collagenase (Catalytic Domain)"/>
    <property type="match status" value="1"/>
</dbReference>
<evidence type="ECO:0000256" key="3">
    <source>
        <dbReference type="ARBA" id="ARBA00022729"/>
    </source>
</evidence>
<dbReference type="CDD" id="cd04280">
    <property type="entry name" value="ZnMc_astacin_like"/>
    <property type="match status" value="1"/>
</dbReference>
<dbReference type="InterPro" id="IPR001506">
    <property type="entry name" value="Peptidase_M12A"/>
</dbReference>
<keyword evidence="9" id="KW-0325">Glycoprotein</keyword>
<feature type="region of interest" description="Disordered" evidence="12">
    <location>
        <begin position="266"/>
        <end position="326"/>
    </location>
</feature>
<dbReference type="SUPFAM" id="SSF55486">
    <property type="entry name" value="Metalloproteases ('zincins'), catalytic domain"/>
    <property type="match status" value="1"/>
</dbReference>
<keyword evidence="4 10" id="KW-0378">Hydrolase</keyword>
<keyword evidence="3 11" id="KW-0732">Signal</keyword>
<evidence type="ECO:0000313" key="15">
    <source>
        <dbReference type="WBParaSite" id="PSAMB.scaffold22size113857.g351.t1"/>
    </source>
</evidence>
<dbReference type="PANTHER" id="PTHR10127:SF780">
    <property type="entry name" value="METALLOENDOPEPTIDASE"/>
    <property type="match status" value="1"/>
</dbReference>
<dbReference type="GO" id="GO:0006508">
    <property type="term" value="P:proteolysis"/>
    <property type="evidence" value="ECO:0007669"/>
    <property type="project" value="UniProtKB-KW"/>
</dbReference>
<comment type="cofactor">
    <cofactor evidence="10 11">
        <name>Zn(2+)</name>
        <dbReference type="ChEBI" id="CHEBI:29105"/>
    </cofactor>
    <text evidence="10 11">Binds 1 zinc ion per subunit.</text>
</comment>
<feature type="binding site" evidence="10">
    <location>
        <position position="173"/>
    </location>
    <ligand>
        <name>Zn(2+)</name>
        <dbReference type="ChEBI" id="CHEBI:29105"/>
        <note>catalytic</note>
    </ligand>
</feature>
<feature type="compositionally biased region" description="Basic residues" evidence="12">
    <location>
        <begin position="299"/>
        <end position="310"/>
    </location>
</feature>
<comment type="caution">
    <text evidence="10">Lacks conserved residue(s) required for the propagation of feature annotation.</text>
</comment>
<keyword evidence="2 10" id="KW-0479">Metal-binding</keyword>
<feature type="domain" description="Peptidase M12A" evidence="13">
    <location>
        <begin position="72"/>
        <end position="267"/>
    </location>
</feature>
<evidence type="ECO:0000256" key="6">
    <source>
        <dbReference type="ARBA" id="ARBA00023049"/>
    </source>
</evidence>
<dbReference type="Proteomes" id="UP000887566">
    <property type="component" value="Unplaced"/>
</dbReference>
<keyword evidence="6 10" id="KW-0482">Metalloprotease</keyword>
<dbReference type="PANTHER" id="PTHR10127">
    <property type="entry name" value="DISCOIDIN, CUB, EGF, LAMININ , AND ZINC METALLOPROTEASE DOMAIN CONTAINING"/>
    <property type="match status" value="1"/>
</dbReference>
<evidence type="ECO:0000313" key="14">
    <source>
        <dbReference type="Proteomes" id="UP000887566"/>
    </source>
</evidence>
<name>A0A914VP27_9BILA</name>
<keyword evidence="7" id="KW-0865">Zymogen</keyword>
<dbReference type="SMART" id="SM00235">
    <property type="entry name" value="ZnMc"/>
    <property type="match status" value="1"/>
</dbReference>
<feature type="active site" evidence="10">
    <location>
        <position position="164"/>
    </location>
</feature>
<evidence type="ECO:0000256" key="2">
    <source>
        <dbReference type="ARBA" id="ARBA00022723"/>
    </source>
</evidence>
<evidence type="ECO:0000256" key="4">
    <source>
        <dbReference type="ARBA" id="ARBA00022801"/>
    </source>
</evidence>
<evidence type="ECO:0000256" key="8">
    <source>
        <dbReference type="ARBA" id="ARBA00023157"/>
    </source>
</evidence>
<evidence type="ECO:0000256" key="11">
    <source>
        <dbReference type="RuleBase" id="RU361183"/>
    </source>
</evidence>
<dbReference type="PRINTS" id="PR00480">
    <property type="entry name" value="ASTACIN"/>
</dbReference>
<keyword evidence="1 10" id="KW-0645">Protease</keyword>
<feature type="disulfide bond" evidence="10">
    <location>
        <begin position="133"/>
        <end position="155"/>
    </location>
</feature>
<dbReference type="EC" id="3.4.24.-" evidence="11"/>
<feature type="binding site" evidence="10">
    <location>
        <position position="167"/>
    </location>
    <ligand>
        <name>Zn(2+)</name>
        <dbReference type="ChEBI" id="CHEBI:29105"/>
        <note>catalytic</note>
    </ligand>
</feature>
<dbReference type="FunFam" id="3.40.390.10:FF:000015">
    <property type="entry name" value="Meprin A subunit"/>
    <property type="match status" value="1"/>
</dbReference>
<evidence type="ECO:0000256" key="9">
    <source>
        <dbReference type="ARBA" id="ARBA00023180"/>
    </source>
</evidence>
<dbReference type="InterPro" id="IPR006026">
    <property type="entry name" value="Peptidase_Metallo"/>
</dbReference>
<dbReference type="AlphaFoldDB" id="A0A914VP27"/>
<feature type="signal peptide" evidence="11">
    <location>
        <begin position="1"/>
        <end position="18"/>
    </location>
</feature>
<protein>
    <recommendedName>
        <fullName evidence="11">Metalloendopeptidase</fullName>
        <ecNumber evidence="11">3.4.24.-</ecNumber>
    </recommendedName>
</protein>
<evidence type="ECO:0000256" key="7">
    <source>
        <dbReference type="ARBA" id="ARBA00023145"/>
    </source>
</evidence>
<accession>A0A914VP27</accession>
<proteinExistence type="predicted"/>
<keyword evidence="8 10" id="KW-1015">Disulfide bond</keyword>
<feature type="disulfide bond" evidence="10">
    <location>
        <begin position="111"/>
        <end position="266"/>
    </location>
</feature>
<reference evidence="15" key="1">
    <citation type="submission" date="2022-11" db="UniProtKB">
        <authorList>
            <consortium name="WormBaseParasite"/>
        </authorList>
    </citation>
    <scope>IDENTIFICATION</scope>
</reference>
<evidence type="ECO:0000256" key="1">
    <source>
        <dbReference type="ARBA" id="ARBA00022670"/>
    </source>
</evidence>
<dbReference type="PROSITE" id="PS51864">
    <property type="entry name" value="ASTACIN"/>
    <property type="match status" value="1"/>
</dbReference>
<feature type="chain" id="PRO_5038168394" description="Metalloendopeptidase" evidence="11">
    <location>
        <begin position="19"/>
        <end position="405"/>
    </location>
</feature>
<dbReference type="InterPro" id="IPR024079">
    <property type="entry name" value="MetalloPept_cat_dom_sf"/>
</dbReference>
<feature type="binding site" evidence="10">
    <location>
        <position position="163"/>
    </location>
    <ligand>
        <name>Zn(2+)</name>
        <dbReference type="ChEBI" id="CHEBI:29105"/>
        <note>catalytic</note>
    </ligand>
</feature>
<keyword evidence="5 10" id="KW-0862">Zinc</keyword>
<organism evidence="14 15">
    <name type="scientific">Plectus sambesii</name>
    <dbReference type="NCBI Taxonomy" id="2011161"/>
    <lineage>
        <taxon>Eukaryota</taxon>
        <taxon>Metazoa</taxon>
        <taxon>Ecdysozoa</taxon>
        <taxon>Nematoda</taxon>
        <taxon>Chromadorea</taxon>
        <taxon>Plectida</taxon>
        <taxon>Plectina</taxon>
        <taxon>Plectoidea</taxon>
        <taxon>Plectidae</taxon>
        <taxon>Plectus</taxon>
    </lineage>
</organism>
<sequence length="405" mass="44068">MNYYLLFGVLLSLQPVFSVPIAKAEIDSTAAAANSRTKRKSNYAAVSKEYNPKLFQGDIVLPTSSKNIQLESALRAVTWPNGVVPYTIDIFDSEGVAMIEDAMREFREKTCVKFVPKSDSDEYFIRIVANDGCSSTVGRNSFTRNGQEVSLSDGCYNPGTIRHELMHVLGFFHEQSRTDRDNYVRIVWENIQSGLEDQFAKNNAREVTDLGSPYDYGSLMHYSSNAFSHDESSPTITKIDGSTSGFGQRRGFSEIDLLEINKLYNCPNTGSGGRQRPNEFGGSETTTIQPEETTESRWGRRRPNPNRRGGRFGSRGNNRGSGGFGGGFGGLGNGGIDGSIDGIDDGFFNRPIGSSSGFRRGKGGFGGFGGFGGGESGHGTEESTGDSWFSRWVSATKENAGGFFG</sequence>
<evidence type="ECO:0000256" key="12">
    <source>
        <dbReference type="SAM" id="MobiDB-lite"/>
    </source>
</evidence>
<dbReference type="Pfam" id="PF01400">
    <property type="entry name" value="Astacin"/>
    <property type="match status" value="1"/>
</dbReference>
<evidence type="ECO:0000259" key="13">
    <source>
        <dbReference type="PROSITE" id="PS51864"/>
    </source>
</evidence>
<evidence type="ECO:0000256" key="10">
    <source>
        <dbReference type="PROSITE-ProRule" id="PRU01211"/>
    </source>
</evidence>
<dbReference type="GO" id="GO:0004222">
    <property type="term" value="F:metalloendopeptidase activity"/>
    <property type="evidence" value="ECO:0007669"/>
    <property type="project" value="UniProtKB-UniRule"/>
</dbReference>